<reference evidence="2 3" key="1">
    <citation type="submission" date="2019-05" db="EMBL/GenBank/DDBJ databases">
        <title>Another draft genome of Portunus trituberculatus and its Hox gene families provides insights of decapod evolution.</title>
        <authorList>
            <person name="Jeong J.-H."/>
            <person name="Song I."/>
            <person name="Kim S."/>
            <person name="Choi T."/>
            <person name="Kim D."/>
            <person name="Ryu S."/>
            <person name="Kim W."/>
        </authorList>
    </citation>
    <scope>NUCLEOTIDE SEQUENCE [LARGE SCALE GENOMIC DNA]</scope>
    <source>
        <tissue evidence="2">Muscle</tissue>
    </source>
</reference>
<organism evidence="2 3">
    <name type="scientific">Portunus trituberculatus</name>
    <name type="common">Swimming crab</name>
    <name type="synonym">Neptunus trituberculatus</name>
    <dbReference type="NCBI Taxonomy" id="210409"/>
    <lineage>
        <taxon>Eukaryota</taxon>
        <taxon>Metazoa</taxon>
        <taxon>Ecdysozoa</taxon>
        <taxon>Arthropoda</taxon>
        <taxon>Crustacea</taxon>
        <taxon>Multicrustacea</taxon>
        <taxon>Malacostraca</taxon>
        <taxon>Eumalacostraca</taxon>
        <taxon>Eucarida</taxon>
        <taxon>Decapoda</taxon>
        <taxon>Pleocyemata</taxon>
        <taxon>Brachyura</taxon>
        <taxon>Eubrachyura</taxon>
        <taxon>Portunoidea</taxon>
        <taxon>Portunidae</taxon>
        <taxon>Portuninae</taxon>
        <taxon>Portunus</taxon>
    </lineage>
</organism>
<gene>
    <name evidence="2" type="ORF">E2C01_022518</name>
</gene>
<dbReference type="EMBL" id="VSRR010002046">
    <property type="protein sequence ID" value="MPC29292.1"/>
    <property type="molecule type" value="Genomic_DNA"/>
</dbReference>
<proteinExistence type="predicted"/>
<evidence type="ECO:0000313" key="3">
    <source>
        <dbReference type="Proteomes" id="UP000324222"/>
    </source>
</evidence>
<evidence type="ECO:0000259" key="1">
    <source>
        <dbReference type="Pfam" id="PF23030"/>
    </source>
</evidence>
<dbReference type="OrthoDB" id="1935339at2759"/>
<feature type="domain" description="SFR19-like C-terminal" evidence="1">
    <location>
        <begin position="17"/>
        <end position="61"/>
    </location>
</feature>
<dbReference type="Pfam" id="PF23030">
    <property type="entry name" value="SCAF11-like_C"/>
    <property type="match status" value="1"/>
</dbReference>
<evidence type="ECO:0000313" key="2">
    <source>
        <dbReference type="EMBL" id="MPC29292.1"/>
    </source>
</evidence>
<dbReference type="AlphaFoldDB" id="A0A5B7E5K9"/>
<keyword evidence="3" id="KW-1185">Reference proteome</keyword>
<protein>
    <recommendedName>
        <fullName evidence="1">SFR19-like C-terminal domain-containing protein</fullName>
    </recommendedName>
</protein>
<dbReference type="Proteomes" id="UP000324222">
    <property type="component" value="Unassembled WGS sequence"/>
</dbReference>
<accession>A0A5B7E5K9</accession>
<dbReference type="InterPro" id="IPR057031">
    <property type="entry name" value="SFR19-like_C"/>
</dbReference>
<sequence length="68" mass="7696">MVTDCGVSGEGSDAQLKASLELKVVAEVKKWLDPHYRDKSITKEEYKEIVAKCVSKREVSRHLSLNFD</sequence>
<name>A0A5B7E5K9_PORTR</name>
<comment type="caution">
    <text evidence="2">The sequence shown here is derived from an EMBL/GenBank/DDBJ whole genome shotgun (WGS) entry which is preliminary data.</text>
</comment>